<reference evidence="8 9" key="1">
    <citation type="submission" date="2019-11" db="EMBL/GenBank/DDBJ databases">
        <title>Characterisation of Fundicoccus ignavus gen. nov. sp. nov., a novel genus of the family Aerococcaceae isolated from bulk tank milk.</title>
        <authorList>
            <person name="Siebert A."/>
            <person name="Huptas C."/>
            <person name="Wenning M."/>
            <person name="Scherer S."/>
            <person name="Doll E.V."/>
        </authorList>
    </citation>
    <scope>NUCLEOTIDE SEQUENCE [LARGE SCALE GENOMIC DNA]</scope>
    <source>
        <strain evidence="8 9">WS4759</strain>
    </source>
</reference>
<dbReference type="PANTHER" id="PTHR47271">
    <property type="entry name" value="ARGININE DEIMINASE"/>
    <property type="match status" value="1"/>
</dbReference>
<dbReference type="Gene3D" id="3.75.10.10">
    <property type="entry name" value="L-arginine/glycine Amidinotransferase, Chain A"/>
    <property type="match status" value="1"/>
</dbReference>
<dbReference type="GO" id="GO:0019546">
    <property type="term" value="P:L-arginine deiminase pathway"/>
    <property type="evidence" value="ECO:0007669"/>
    <property type="project" value="TreeGrafter"/>
</dbReference>
<organism evidence="8 9">
    <name type="scientific">Fundicoccus ignavus</name>
    <dbReference type="NCBI Taxonomy" id="2664442"/>
    <lineage>
        <taxon>Bacteria</taxon>
        <taxon>Bacillati</taxon>
        <taxon>Bacillota</taxon>
        <taxon>Bacilli</taxon>
        <taxon>Lactobacillales</taxon>
        <taxon>Aerococcaceae</taxon>
        <taxon>Fundicoccus</taxon>
    </lineage>
</organism>
<sequence length="399" mass="45861">MRLNLINVKSEISPLKTVVLHRPGKELENLIPDDLNELLFDDIPFLEDAQSEHDAFTKLLEDVGVEVLFLDQLVAEAIDARNVREQFIKEWLSEASVNNKVNEDQIVSILMNITDTKQMVNKTMEGFRRTEISTSNRERLPAYFIVNPMPNLYFTRDPFASLGNGIVVSRMFSETRRRETIYGDYIFRYHPRFVSDDLPKYYSRNEKASIEGGDILVLSEEVLAIGLSQRTELASVRTLAKELFSKSSFRKIILFEISDKRQFMHLDTVFTMVDVNKFVIHPEIEENLKLYLLEYSAESELKRLDESKLEDILEELLNVSNISLIRAGGNDEIAAMREQWNDGANMLAIAPGEVVVYHRNVVTNQKLVEAGIKLHILKCSELVRGRGGPRCMSMPLWRD</sequence>
<dbReference type="HAMAP" id="MF_00242">
    <property type="entry name" value="Arg_deiminase"/>
    <property type="match status" value="1"/>
</dbReference>
<name>A0A6I2GL38_9LACT</name>
<comment type="pathway">
    <text evidence="1 6">Amino-acid degradation; L-arginine degradation via ADI pathway; carbamoyl phosphate from L-arginine: step 1/2.</text>
</comment>
<gene>
    <name evidence="6" type="primary">arcA</name>
    <name evidence="8" type="ORF">GIY09_05235</name>
</gene>
<dbReference type="NCBIfam" id="NF002381">
    <property type="entry name" value="PRK01388.1"/>
    <property type="match status" value="1"/>
</dbReference>
<keyword evidence="4 6" id="KW-0378">Hydrolase</keyword>
<comment type="similarity">
    <text evidence="2 6">Belongs to the arginine deiminase family.</text>
</comment>
<dbReference type="PIRSF" id="PIRSF006356">
    <property type="entry name" value="Arg_deiminase"/>
    <property type="match status" value="1"/>
</dbReference>
<dbReference type="EC" id="3.5.3.6" evidence="6"/>
<evidence type="ECO:0000256" key="2">
    <source>
        <dbReference type="ARBA" id="ARBA00010206"/>
    </source>
</evidence>
<dbReference type="PRINTS" id="PR01466">
    <property type="entry name" value="ARGDEIMINASE"/>
</dbReference>
<dbReference type="AlphaFoldDB" id="A0A6I2GL38"/>
<dbReference type="RefSeq" id="WP_153863390.1">
    <property type="nucleotide sequence ID" value="NZ_WJQS01000003.1"/>
</dbReference>
<dbReference type="GO" id="GO:0016990">
    <property type="term" value="F:arginine deiminase activity"/>
    <property type="evidence" value="ECO:0007669"/>
    <property type="project" value="UniProtKB-UniRule"/>
</dbReference>
<comment type="catalytic activity">
    <reaction evidence="5 6">
        <text>L-arginine + H2O = L-citrulline + NH4(+)</text>
        <dbReference type="Rhea" id="RHEA:19597"/>
        <dbReference type="ChEBI" id="CHEBI:15377"/>
        <dbReference type="ChEBI" id="CHEBI:28938"/>
        <dbReference type="ChEBI" id="CHEBI:32682"/>
        <dbReference type="ChEBI" id="CHEBI:57743"/>
        <dbReference type="EC" id="3.5.3.6"/>
    </reaction>
</comment>
<evidence type="ECO:0000256" key="1">
    <source>
        <dbReference type="ARBA" id="ARBA00005213"/>
    </source>
</evidence>
<proteinExistence type="inferred from homology"/>
<dbReference type="PANTHER" id="PTHR47271:SF2">
    <property type="entry name" value="ARGININE DEIMINASE"/>
    <property type="match status" value="1"/>
</dbReference>
<evidence type="ECO:0000256" key="3">
    <source>
        <dbReference type="ARBA" id="ARBA00022503"/>
    </source>
</evidence>
<keyword evidence="6" id="KW-0963">Cytoplasm</keyword>
<dbReference type="EMBL" id="WJQS01000003">
    <property type="protein sequence ID" value="MRI85278.1"/>
    <property type="molecule type" value="Genomic_DNA"/>
</dbReference>
<keyword evidence="9" id="KW-1185">Reference proteome</keyword>
<protein>
    <recommendedName>
        <fullName evidence="6">Arginine deiminase</fullName>
        <shortName evidence="6">ADI</shortName>
        <ecNumber evidence="6">3.5.3.6</ecNumber>
    </recommendedName>
    <alternativeName>
        <fullName evidence="6">Arginine dihydrolase</fullName>
        <shortName evidence="6">AD</shortName>
    </alternativeName>
</protein>
<evidence type="ECO:0000313" key="8">
    <source>
        <dbReference type="EMBL" id="MRI85278.1"/>
    </source>
</evidence>
<evidence type="ECO:0000256" key="7">
    <source>
        <dbReference type="PIRSR" id="PIRSR006356-1"/>
    </source>
</evidence>
<dbReference type="Gene3D" id="1.10.3930.10">
    <property type="entry name" value="Arginine deiminase"/>
    <property type="match status" value="1"/>
</dbReference>
<dbReference type="SUPFAM" id="SSF55909">
    <property type="entry name" value="Pentein"/>
    <property type="match status" value="1"/>
</dbReference>
<feature type="active site" description="Amidino-cysteine intermediate" evidence="6 7">
    <location>
        <position position="391"/>
    </location>
</feature>
<accession>A0A6I2GL38</accession>
<dbReference type="GO" id="GO:0005737">
    <property type="term" value="C:cytoplasm"/>
    <property type="evidence" value="ECO:0007669"/>
    <property type="project" value="UniProtKB-SubCell"/>
</dbReference>
<dbReference type="InterPro" id="IPR003876">
    <property type="entry name" value="Arg_deiminase"/>
</dbReference>
<dbReference type="UniPathway" id="UPA00254">
    <property type="reaction ID" value="UER00364"/>
</dbReference>
<evidence type="ECO:0000256" key="6">
    <source>
        <dbReference type="HAMAP-Rule" id="MF_00242"/>
    </source>
</evidence>
<keyword evidence="3 6" id="KW-0056">Arginine metabolism</keyword>
<dbReference type="Pfam" id="PF02274">
    <property type="entry name" value="ADI"/>
    <property type="match status" value="1"/>
</dbReference>
<comment type="subcellular location">
    <subcellularLocation>
        <location evidence="6">Cytoplasm</location>
    </subcellularLocation>
</comment>
<evidence type="ECO:0000256" key="4">
    <source>
        <dbReference type="ARBA" id="ARBA00022801"/>
    </source>
</evidence>
<evidence type="ECO:0000256" key="5">
    <source>
        <dbReference type="ARBA" id="ARBA00049429"/>
    </source>
</evidence>
<comment type="caution">
    <text evidence="8">The sequence shown here is derived from an EMBL/GenBank/DDBJ whole genome shotgun (WGS) entry which is preliminary data.</text>
</comment>
<evidence type="ECO:0000313" key="9">
    <source>
        <dbReference type="Proteomes" id="UP000430975"/>
    </source>
</evidence>
<dbReference type="Proteomes" id="UP000430975">
    <property type="component" value="Unassembled WGS sequence"/>
</dbReference>